<dbReference type="SUPFAM" id="SSF56349">
    <property type="entry name" value="DNA breaking-rejoining enzymes"/>
    <property type="match status" value="1"/>
</dbReference>
<evidence type="ECO:0000313" key="4">
    <source>
        <dbReference type="EMBL" id="MZR14254.1"/>
    </source>
</evidence>
<dbReference type="GO" id="GO:0006310">
    <property type="term" value="P:DNA recombination"/>
    <property type="evidence" value="ECO:0007669"/>
    <property type="project" value="UniProtKB-KW"/>
</dbReference>
<keyword evidence="2" id="KW-0233">DNA recombination</keyword>
<dbReference type="PROSITE" id="PS51898">
    <property type="entry name" value="TYR_RECOMBINASE"/>
    <property type="match status" value="1"/>
</dbReference>
<organism evidence="4 5">
    <name type="scientific">Maritimibacter harenae</name>
    <dbReference type="NCBI Taxonomy" id="2606218"/>
    <lineage>
        <taxon>Bacteria</taxon>
        <taxon>Pseudomonadati</taxon>
        <taxon>Pseudomonadota</taxon>
        <taxon>Alphaproteobacteria</taxon>
        <taxon>Rhodobacterales</taxon>
        <taxon>Roseobacteraceae</taxon>
        <taxon>Maritimibacter</taxon>
    </lineage>
</organism>
<dbReference type="AlphaFoldDB" id="A0A845MAH0"/>
<dbReference type="Pfam" id="PF00589">
    <property type="entry name" value="Phage_integrase"/>
    <property type="match status" value="1"/>
</dbReference>
<evidence type="ECO:0000313" key="5">
    <source>
        <dbReference type="Proteomes" id="UP000467322"/>
    </source>
</evidence>
<comment type="caution">
    <text evidence="4">The sequence shown here is derived from an EMBL/GenBank/DDBJ whole genome shotgun (WGS) entry which is preliminary data.</text>
</comment>
<dbReference type="Proteomes" id="UP000467322">
    <property type="component" value="Unassembled WGS sequence"/>
</dbReference>
<dbReference type="PANTHER" id="PTHR30349:SF64">
    <property type="entry name" value="PROPHAGE INTEGRASE INTD-RELATED"/>
    <property type="match status" value="1"/>
</dbReference>
<dbReference type="InterPro" id="IPR002104">
    <property type="entry name" value="Integrase_catalytic"/>
</dbReference>
<keyword evidence="1" id="KW-0229">DNA integration</keyword>
<dbReference type="InterPro" id="IPR013762">
    <property type="entry name" value="Integrase-like_cat_sf"/>
</dbReference>
<accession>A0A845MAH0</accession>
<evidence type="ECO:0000259" key="3">
    <source>
        <dbReference type="PROSITE" id="PS51898"/>
    </source>
</evidence>
<dbReference type="PANTHER" id="PTHR30349">
    <property type="entry name" value="PHAGE INTEGRASE-RELATED"/>
    <property type="match status" value="1"/>
</dbReference>
<name>A0A845MAH0_9RHOB</name>
<sequence length="286" mass="32311">MTPQLVDEFLSSADFRTKKPRTQSDYRRWALRFAKEFADDPARIFEDPRSRGEVNAWRDDWSHSPKQYDYAGTVVTVILNWARDAGKIREHHCDRLRKVYSSDRAEILWTPADIEAFNSKAPRWVRRILAAAVETGLRPGDLIGLNRSQVETTKAGRRLTVRTNKRGRIAAIPVTPRLASLIDETPRDRLLILANSQGRPLTEERASKAVTEWRRAAGLSDDLRLYDARGTAATRLLRAGLTLSQIAAHMGWSLDHASKVIEKYAAVSPEESDAVLSLLAHMDTRG</sequence>
<keyword evidence="5" id="KW-1185">Reference proteome</keyword>
<dbReference type="Gene3D" id="1.10.443.10">
    <property type="entry name" value="Intergrase catalytic core"/>
    <property type="match status" value="1"/>
</dbReference>
<evidence type="ECO:0000256" key="1">
    <source>
        <dbReference type="ARBA" id="ARBA00022908"/>
    </source>
</evidence>
<dbReference type="EMBL" id="WTUX01000017">
    <property type="protein sequence ID" value="MZR14254.1"/>
    <property type="molecule type" value="Genomic_DNA"/>
</dbReference>
<dbReference type="InterPro" id="IPR050090">
    <property type="entry name" value="Tyrosine_recombinase_XerCD"/>
</dbReference>
<dbReference type="GO" id="GO:0003677">
    <property type="term" value="F:DNA binding"/>
    <property type="evidence" value="ECO:0007669"/>
    <property type="project" value="InterPro"/>
</dbReference>
<evidence type="ECO:0000256" key="2">
    <source>
        <dbReference type="ARBA" id="ARBA00023172"/>
    </source>
</evidence>
<dbReference type="GO" id="GO:0015074">
    <property type="term" value="P:DNA integration"/>
    <property type="evidence" value="ECO:0007669"/>
    <property type="project" value="UniProtKB-KW"/>
</dbReference>
<feature type="domain" description="Tyr recombinase" evidence="3">
    <location>
        <begin position="95"/>
        <end position="277"/>
    </location>
</feature>
<proteinExistence type="predicted"/>
<dbReference type="InterPro" id="IPR011010">
    <property type="entry name" value="DNA_brk_join_enz"/>
</dbReference>
<gene>
    <name evidence="4" type="ORF">GQE99_14620</name>
</gene>
<reference evidence="4 5" key="1">
    <citation type="submission" date="2019-12" db="EMBL/GenBank/DDBJ databases">
        <title>Maritimibacter sp. nov. sp. isolated from sea sand.</title>
        <authorList>
            <person name="Kim J."/>
            <person name="Jeong S.E."/>
            <person name="Jung H.S."/>
            <person name="Jeon C.O."/>
        </authorList>
    </citation>
    <scope>NUCLEOTIDE SEQUENCE [LARGE SCALE GENOMIC DNA]</scope>
    <source>
        <strain evidence="4 5">DP07</strain>
    </source>
</reference>
<protein>
    <submittedName>
        <fullName evidence="4">Tyrosine-type recombinase/integrase</fullName>
    </submittedName>
</protein>